<protein>
    <submittedName>
        <fullName evidence="1">Uncharacterized protein</fullName>
    </submittedName>
</protein>
<accession>A0A0F2MGG8</accession>
<gene>
    <name evidence="1" type="ORF">SPSK_02012</name>
</gene>
<sequence>MLTRGRLLASEERTYVWVAPAKENRAILSRPTCVAFVRNGTIHDDHQLRRYALATPDTASTALVLPDDELDERLRIAEIFPVKHAKEPLGLCRLVHDGTGHHRCVACAPTAQGRADAQPRRQPFGLS</sequence>
<proteinExistence type="predicted"/>
<organism evidence="1 2">
    <name type="scientific">Sporothrix schenckii 1099-18</name>
    <dbReference type="NCBI Taxonomy" id="1397361"/>
    <lineage>
        <taxon>Eukaryota</taxon>
        <taxon>Fungi</taxon>
        <taxon>Dikarya</taxon>
        <taxon>Ascomycota</taxon>
        <taxon>Pezizomycotina</taxon>
        <taxon>Sordariomycetes</taxon>
        <taxon>Sordariomycetidae</taxon>
        <taxon>Ophiostomatales</taxon>
        <taxon>Ophiostomataceae</taxon>
        <taxon>Sporothrix</taxon>
    </lineage>
</organism>
<evidence type="ECO:0000313" key="1">
    <source>
        <dbReference type="EMBL" id="KJR87261.1"/>
    </source>
</evidence>
<dbReference type="RefSeq" id="XP_016589937.1">
    <property type="nucleotide sequence ID" value="XM_016728910.1"/>
</dbReference>
<reference evidence="1 2" key="2">
    <citation type="journal article" date="2015" name="Eukaryot. Cell">
        <title>Asexual propagation of a virulent clone complex in a human and feline outbreak of sporotrichosis.</title>
        <authorList>
            <person name="Teixeira Mde M."/>
            <person name="Rodrigues A.M."/>
            <person name="Tsui C.K."/>
            <person name="de Almeida L.G."/>
            <person name="Van Diepeningen A.D."/>
            <person name="van den Ende B.G."/>
            <person name="Fernandes G.F."/>
            <person name="Kano R."/>
            <person name="Hamelin R.C."/>
            <person name="Lopes-Bezerra L.M."/>
            <person name="Vasconcelos A.T."/>
            <person name="de Hoog S."/>
            <person name="de Camargo Z.P."/>
            <person name="Felipe M.S."/>
        </authorList>
    </citation>
    <scope>NUCLEOTIDE SEQUENCE [LARGE SCALE GENOMIC DNA]</scope>
    <source>
        <strain evidence="1 2">1099-18</strain>
    </source>
</reference>
<dbReference type="VEuPathDB" id="FungiDB:SPSK_02012"/>
<evidence type="ECO:0000313" key="2">
    <source>
        <dbReference type="Proteomes" id="UP000033710"/>
    </source>
</evidence>
<dbReference type="KEGG" id="ssck:SPSK_02012"/>
<reference evidence="1 2" key="1">
    <citation type="journal article" date="2014" name="BMC Genomics">
        <title>Comparative genomics of the major fungal agents of human and animal Sporotrichosis: Sporothrix schenckii and Sporothrix brasiliensis.</title>
        <authorList>
            <person name="Teixeira M.M."/>
            <person name="de Almeida L.G."/>
            <person name="Kubitschek-Barreira P."/>
            <person name="Alves F.L."/>
            <person name="Kioshima E.S."/>
            <person name="Abadio A.K."/>
            <person name="Fernandes L."/>
            <person name="Derengowski L.S."/>
            <person name="Ferreira K.S."/>
            <person name="Souza R.C."/>
            <person name="Ruiz J.C."/>
            <person name="de Andrade N.C."/>
            <person name="Paes H.C."/>
            <person name="Nicola A.M."/>
            <person name="Albuquerque P."/>
            <person name="Gerber A.L."/>
            <person name="Martins V.P."/>
            <person name="Peconick L.D."/>
            <person name="Neto A.V."/>
            <person name="Chaucanez C.B."/>
            <person name="Silva P.A."/>
            <person name="Cunha O.L."/>
            <person name="de Oliveira F.F."/>
            <person name="dos Santos T.C."/>
            <person name="Barros A.L."/>
            <person name="Soares M.A."/>
            <person name="de Oliveira L.M."/>
            <person name="Marini M.M."/>
            <person name="Villalobos-Duno H."/>
            <person name="Cunha M.M."/>
            <person name="de Hoog S."/>
            <person name="da Silveira J.F."/>
            <person name="Henrissat B."/>
            <person name="Nino-Vega G.A."/>
            <person name="Cisalpino P.S."/>
            <person name="Mora-Montes H.M."/>
            <person name="Almeida S.R."/>
            <person name="Stajich J.E."/>
            <person name="Lopes-Bezerra L.M."/>
            <person name="Vasconcelos A.T."/>
            <person name="Felipe M.S."/>
        </authorList>
    </citation>
    <scope>NUCLEOTIDE SEQUENCE [LARGE SCALE GENOMIC DNA]</scope>
    <source>
        <strain evidence="1 2">1099-18</strain>
    </source>
</reference>
<dbReference type="AlphaFoldDB" id="A0A0F2MGG8"/>
<comment type="caution">
    <text evidence="1">The sequence shown here is derived from an EMBL/GenBank/DDBJ whole genome shotgun (WGS) entry which is preliminary data.</text>
</comment>
<dbReference type="Proteomes" id="UP000033710">
    <property type="component" value="Unassembled WGS sequence"/>
</dbReference>
<name>A0A0F2MGG8_SPOSC</name>
<dbReference type="GeneID" id="27664187"/>
<dbReference type="EMBL" id="AXCR01000005">
    <property type="protein sequence ID" value="KJR87261.1"/>
    <property type="molecule type" value="Genomic_DNA"/>
</dbReference>